<evidence type="ECO:0000313" key="2">
    <source>
        <dbReference type="Proteomes" id="UP000799428"/>
    </source>
</evidence>
<dbReference type="AlphaFoldDB" id="A0A6G1JVX7"/>
<accession>A0A6G1JVX7</accession>
<dbReference type="SUPFAM" id="SSF53822">
    <property type="entry name" value="Periplasmic binding protein-like I"/>
    <property type="match status" value="1"/>
</dbReference>
<sequence length="166" mass="17161">MCERDIGLVDKLKHVIVPIITHRLLADAKALDLESAGRVDNNNNDANIEVQRCEIDTIQRDARLIGSGGTRVSFIGSGGTRVLFIGGGSTRVYNRRVSGGGGRVKVVLVLVAEKYYLIDALAVRADALAAGADALAAGAVIDALVAGADALAAGAARALDSLSLLL</sequence>
<dbReference type="Proteomes" id="UP000799428">
    <property type="component" value="Unassembled WGS sequence"/>
</dbReference>
<gene>
    <name evidence="1" type="ORF">K504DRAFT_449395</name>
</gene>
<organism evidence="1 2">
    <name type="scientific">Pleomassaria siparia CBS 279.74</name>
    <dbReference type="NCBI Taxonomy" id="1314801"/>
    <lineage>
        <taxon>Eukaryota</taxon>
        <taxon>Fungi</taxon>
        <taxon>Dikarya</taxon>
        <taxon>Ascomycota</taxon>
        <taxon>Pezizomycotina</taxon>
        <taxon>Dothideomycetes</taxon>
        <taxon>Pleosporomycetidae</taxon>
        <taxon>Pleosporales</taxon>
        <taxon>Pleomassariaceae</taxon>
        <taxon>Pleomassaria</taxon>
    </lineage>
</organism>
<evidence type="ECO:0000313" key="1">
    <source>
        <dbReference type="EMBL" id="KAF2704371.1"/>
    </source>
</evidence>
<dbReference type="EMBL" id="MU005782">
    <property type="protein sequence ID" value="KAF2704371.1"/>
    <property type="molecule type" value="Genomic_DNA"/>
</dbReference>
<name>A0A6G1JVX7_9PLEO</name>
<keyword evidence="2" id="KW-1185">Reference proteome</keyword>
<protein>
    <submittedName>
        <fullName evidence="1">Uncharacterized protein</fullName>
    </submittedName>
</protein>
<proteinExistence type="predicted"/>
<reference evidence="1" key="1">
    <citation type="journal article" date="2020" name="Stud. Mycol.">
        <title>101 Dothideomycetes genomes: a test case for predicting lifestyles and emergence of pathogens.</title>
        <authorList>
            <person name="Haridas S."/>
            <person name="Albert R."/>
            <person name="Binder M."/>
            <person name="Bloem J."/>
            <person name="Labutti K."/>
            <person name="Salamov A."/>
            <person name="Andreopoulos B."/>
            <person name="Baker S."/>
            <person name="Barry K."/>
            <person name="Bills G."/>
            <person name="Bluhm B."/>
            <person name="Cannon C."/>
            <person name="Castanera R."/>
            <person name="Culley D."/>
            <person name="Daum C."/>
            <person name="Ezra D."/>
            <person name="Gonzalez J."/>
            <person name="Henrissat B."/>
            <person name="Kuo A."/>
            <person name="Liang C."/>
            <person name="Lipzen A."/>
            <person name="Lutzoni F."/>
            <person name="Magnuson J."/>
            <person name="Mondo S."/>
            <person name="Nolan M."/>
            <person name="Ohm R."/>
            <person name="Pangilinan J."/>
            <person name="Park H.-J."/>
            <person name="Ramirez L."/>
            <person name="Alfaro M."/>
            <person name="Sun H."/>
            <person name="Tritt A."/>
            <person name="Yoshinaga Y."/>
            <person name="Zwiers L.-H."/>
            <person name="Turgeon B."/>
            <person name="Goodwin S."/>
            <person name="Spatafora J."/>
            <person name="Crous P."/>
            <person name="Grigoriev I."/>
        </authorList>
    </citation>
    <scope>NUCLEOTIDE SEQUENCE</scope>
    <source>
        <strain evidence="1">CBS 279.74</strain>
    </source>
</reference>
<dbReference type="InterPro" id="IPR028082">
    <property type="entry name" value="Peripla_BP_I"/>
</dbReference>